<keyword evidence="5 6" id="KW-0732">Signal</keyword>
<dbReference type="Pfam" id="PF01497">
    <property type="entry name" value="Peripla_BP_2"/>
    <property type="match status" value="1"/>
</dbReference>
<keyword evidence="4" id="KW-0410">Iron transport</keyword>
<evidence type="ECO:0000256" key="3">
    <source>
        <dbReference type="ARBA" id="ARBA00022448"/>
    </source>
</evidence>
<dbReference type="Gene3D" id="3.40.50.1980">
    <property type="entry name" value="Nitrogenase molybdenum iron protein domain"/>
    <property type="match status" value="2"/>
</dbReference>
<evidence type="ECO:0000256" key="1">
    <source>
        <dbReference type="ARBA" id="ARBA00004196"/>
    </source>
</evidence>
<keyword evidence="4" id="KW-0408">Iron</keyword>
<dbReference type="PANTHER" id="PTHR30532">
    <property type="entry name" value="IRON III DICITRATE-BINDING PERIPLASMIC PROTEIN"/>
    <property type="match status" value="1"/>
</dbReference>
<evidence type="ECO:0000313" key="9">
    <source>
        <dbReference type="Proteomes" id="UP000237647"/>
    </source>
</evidence>
<comment type="caution">
    <text evidence="8">The sequence shown here is derived from an EMBL/GenBank/DDBJ whole genome shotgun (WGS) entry which is preliminary data.</text>
</comment>
<evidence type="ECO:0000256" key="2">
    <source>
        <dbReference type="ARBA" id="ARBA00008814"/>
    </source>
</evidence>
<accession>A0A2T0V269</accession>
<dbReference type="RefSeq" id="WP_244183101.1">
    <property type="nucleotide sequence ID" value="NZ_PVTK01000006.1"/>
</dbReference>
<dbReference type="GO" id="GO:0030288">
    <property type="term" value="C:outer membrane-bounded periplasmic space"/>
    <property type="evidence" value="ECO:0007669"/>
    <property type="project" value="TreeGrafter"/>
</dbReference>
<dbReference type="PANTHER" id="PTHR30532:SF28">
    <property type="entry name" value="PETROBACTIN-BINDING PROTEIN YCLQ"/>
    <property type="match status" value="1"/>
</dbReference>
<keyword evidence="3" id="KW-0813">Transport</keyword>
<keyword evidence="9" id="KW-1185">Reference proteome</keyword>
<dbReference type="InterPro" id="IPR002491">
    <property type="entry name" value="ABC_transptr_periplasmic_BD"/>
</dbReference>
<proteinExistence type="inferred from homology"/>
<keyword evidence="4" id="KW-0406">Ion transport</keyword>
<dbReference type="GO" id="GO:1901678">
    <property type="term" value="P:iron coordination entity transport"/>
    <property type="evidence" value="ECO:0007669"/>
    <property type="project" value="UniProtKB-ARBA"/>
</dbReference>
<comment type="subcellular location">
    <subcellularLocation>
        <location evidence="1">Cell envelope</location>
    </subcellularLocation>
</comment>
<evidence type="ECO:0000256" key="5">
    <source>
        <dbReference type="ARBA" id="ARBA00022729"/>
    </source>
</evidence>
<evidence type="ECO:0000256" key="4">
    <source>
        <dbReference type="ARBA" id="ARBA00022496"/>
    </source>
</evidence>
<dbReference type="Proteomes" id="UP000237647">
    <property type="component" value="Unassembled WGS sequence"/>
</dbReference>
<feature type="domain" description="Fe/B12 periplasmic-binding" evidence="7">
    <location>
        <begin position="34"/>
        <end position="296"/>
    </location>
</feature>
<dbReference type="EMBL" id="PVTK01000006">
    <property type="protein sequence ID" value="PRY64158.1"/>
    <property type="molecule type" value="Genomic_DNA"/>
</dbReference>
<feature type="signal peptide" evidence="6">
    <location>
        <begin position="1"/>
        <end position="31"/>
    </location>
</feature>
<evidence type="ECO:0000256" key="6">
    <source>
        <dbReference type="SAM" id="SignalP"/>
    </source>
</evidence>
<dbReference type="InterPro" id="IPR051313">
    <property type="entry name" value="Bact_iron-sidero_bind"/>
</dbReference>
<dbReference type="AlphaFoldDB" id="A0A2T0V269"/>
<name>A0A2T0V269_9GAMM</name>
<dbReference type="SUPFAM" id="SSF53807">
    <property type="entry name" value="Helical backbone' metal receptor"/>
    <property type="match status" value="1"/>
</dbReference>
<evidence type="ECO:0000313" key="8">
    <source>
        <dbReference type="EMBL" id="PRY64158.1"/>
    </source>
</evidence>
<feature type="chain" id="PRO_5015765308" evidence="6">
    <location>
        <begin position="32"/>
        <end position="296"/>
    </location>
</feature>
<organism evidence="8 9">
    <name type="scientific">Vreelandella songnenensis</name>
    <dbReference type="NCBI Taxonomy" id="1176243"/>
    <lineage>
        <taxon>Bacteria</taxon>
        <taxon>Pseudomonadati</taxon>
        <taxon>Pseudomonadota</taxon>
        <taxon>Gammaproteobacteria</taxon>
        <taxon>Oceanospirillales</taxon>
        <taxon>Halomonadaceae</taxon>
        <taxon>Vreelandella</taxon>
    </lineage>
</organism>
<gene>
    <name evidence="8" type="ORF">B0H98_10670</name>
</gene>
<reference evidence="8 9" key="1">
    <citation type="submission" date="2018-03" db="EMBL/GenBank/DDBJ databases">
        <title>Genomic Encyclopedia of Type Strains, Phase III (KMG-III): the genomes of soil and plant-associated and newly described type strains.</title>
        <authorList>
            <person name="Whitman W."/>
        </authorList>
    </citation>
    <scope>NUCLEOTIDE SEQUENCE [LARGE SCALE GENOMIC DNA]</scope>
    <source>
        <strain evidence="8 9">CGMCC 1.12152</strain>
    </source>
</reference>
<evidence type="ECO:0000259" key="7">
    <source>
        <dbReference type="PROSITE" id="PS50983"/>
    </source>
</evidence>
<protein>
    <submittedName>
        <fullName evidence="8">Iron complex transport system substrate-binding protein</fullName>
    </submittedName>
</protein>
<comment type="similarity">
    <text evidence="2">Belongs to the bacterial solute-binding protein 8 family.</text>
</comment>
<dbReference type="PROSITE" id="PS50983">
    <property type="entry name" value="FE_B12_PBP"/>
    <property type="match status" value="1"/>
</dbReference>
<sequence>MKNAAMTARVLTTKVLATSLLLGAASATAYGAERVATFDLGSLDTLDALGLSDQVVGVPKSSLPEYLEQYGADDITDIGGLRSPDIEALANSKPHLILFTGRQGEWQREMEVIAPALNTGVQGDDYLATFDDNVRQLASRLHAEARAEEALETLHGEIEAQRDALSDAPRTLVVTHNDGNLTLNQHPVVHDVLGVKALDMPDSVTSETRGSRTFTPLSFEAIGEIDPAVVLVVDRSAAIGNEPADLEALEHDLTDAGASDVRLVSLTPALWYLSGGGLQSLAMQVEEVTAALSSSN</sequence>